<dbReference type="InterPro" id="IPR015421">
    <property type="entry name" value="PyrdxlP-dep_Trfase_major"/>
</dbReference>
<evidence type="ECO:0000256" key="1">
    <source>
        <dbReference type="ARBA" id="ARBA00001933"/>
    </source>
</evidence>
<dbReference type="PANTHER" id="PTHR11601:SF34">
    <property type="entry name" value="CYSTEINE DESULFURASE"/>
    <property type="match status" value="1"/>
</dbReference>
<dbReference type="PIRSF" id="PIRSF005572">
    <property type="entry name" value="NifS"/>
    <property type="match status" value="1"/>
</dbReference>
<evidence type="ECO:0000256" key="3">
    <source>
        <dbReference type="ARBA" id="ARBA00012239"/>
    </source>
</evidence>
<dbReference type="SUPFAM" id="SSF53383">
    <property type="entry name" value="PLP-dependent transferases"/>
    <property type="match status" value="1"/>
</dbReference>
<dbReference type="PANTHER" id="PTHR11601">
    <property type="entry name" value="CYSTEINE DESULFURYLASE FAMILY MEMBER"/>
    <property type="match status" value="1"/>
</dbReference>
<dbReference type="InterPro" id="IPR015422">
    <property type="entry name" value="PyrdxlP-dep_Trfase_small"/>
</dbReference>
<evidence type="ECO:0000256" key="10">
    <source>
        <dbReference type="RuleBase" id="RU004504"/>
    </source>
</evidence>
<sequence>MIYMDAAATTAVNQEILQTIWPLLSHDFGNPSSRHELGASAARALDYARGTAADALGVRGSDVVFTSGGTEANNLALKGLALAAPRGKHLVISQIEHSSIHRAAEDLERLHGFDVSVVGVDASGVVDPADVQRVLRADTTLVSVMAANNEVGTVQPISRIAAVAKDAGALMHTDAVQAAAWLDVPQLAAQVDALSISGHKLGGLKGAGVLMVRARHELVSQISGGGQERGRRSGTENVAGAVATALALKNAVVATAEDDGTAQRFAEYLRDGVVRGVGERALPTGDPHQRVPGIVSFCFPGTSGEAVLLELERRGVLCSSGSACHADSEEPSPVLLAMGFSPDVALTSVRLSFSRGVKEAEITQTVRAVVAAVNAVAGT</sequence>
<evidence type="ECO:0000313" key="12">
    <source>
        <dbReference type="EMBL" id="MBG6083598.1"/>
    </source>
</evidence>
<dbReference type="Pfam" id="PF00266">
    <property type="entry name" value="Aminotran_5"/>
    <property type="match status" value="1"/>
</dbReference>
<evidence type="ECO:0000256" key="8">
    <source>
        <dbReference type="ARBA" id="ARBA00023014"/>
    </source>
</evidence>
<dbReference type="InterPro" id="IPR020578">
    <property type="entry name" value="Aminotrans_V_PyrdxlP_BS"/>
</dbReference>
<comment type="catalytic activity">
    <reaction evidence="9">
        <text>(sulfur carrier)-H + L-cysteine = (sulfur carrier)-SH + L-alanine</text>
        <dbReference type="Rhea" id="RHEA:43892"/>
        <dbReference type="Rhea" id="RHEA-COMP:14737"/>
        <dbReference type="Rhea" id="RHEA-COMP:14739"/>
        <dbReference type="ChEBI" id="CHEBI:29917"/>
        <dbReference type="ChEBI" id="CHEBI:35235"/>
        <dbReference type="ChEBI" id="CHEBI:57972"/>
        <dbReference type="ChEBI" id="CHEBI:64428"/>
        <dbReference type="EC" id="2.8.1.7"/>
    </reaction>
</comment>
<keyword evidence="6" id="KW-0663">Pyridoxal phosphate</keyword>
<gene>
    <name evidence="12" type="ORF">IW252_000365</name>
</gene>
<dbReference type="EC" id="2.8.1.7" evidence="3"/>
<dbReference type="RefSeq" id="WP_196835015.1">
    <property type="nucleotide sequence ID" value="NZ_JADOTZ010000001.1"/>
</dbReference>
<keyword evidence="8" id="KW-0411">Iron-sulfur</keyword>
<comment type="caution">
    <text evidence="12">The sequence shown here is derived from an EMBL/GenBank/DDBJ whole genome shotgun (WGS) entry which is preliminary data.</text>
</comment>
<evidence type="ECO:0000256" key="7">
    <source>
        <dbReference type="ARBA" id="ARBA00023004"/>
    </source>
</evidence>
<dbReference type="InterPro" id="IPR000192">
    <property type="entry name" value="Aminotrans_V_dom"/>
</dbReference>
<evidence type="ECO:0000256" key="4">
    <source>
        <dbReference type="ARBA" id="ARBA00022679"/>
    </source>
</evidence>
<dbReference type="GO" id="GO:0051536">
    <property type="term" value="F:iron-sulfur cluster binding"/>
    <property type="evidence" value="ECO:0007669"/>
    <property type="project" value="UniProtKB-KW"/>
</dbReference>
<name>A0A931GDM3_9MICC</name>
<dbReference type="InterPro" id="IPR015424">
    <property type="entry name" value="PyrdxlP-dep_Trfase"/>
</dbReference>
<keyword evidence="4 12" id="KW-0808">Transferase</keyword>
<keyword evidence="7" id="KW-0408">Iron</keyword>
<organism evidence="12 13">
    <name type="scientific">Zhihengliuella flava</name>
    <dbReference type="NCBI Taxonomy" id="1285193"/>
    <lineage>
        <taxon>Bacteria</taxon>
        <taxon>Bacillati</taxon>
        <taxon>Actinomycetota</taxon>
        <taxon>Actinomycetes</taxon>
        <taxon>Micrococcales</taxon>
        <taxon>Micrococcaceae</taxon>
        <taxon>Zhihengliuella</taxon>
    </lineage>
</organism>
<reference evidence="12" key="1">
    <citation type="submission" date="2020-11" db="EMBL/GenBank/DDBJ databases">
        <title>Sequencing the genomes of 1000 actinobacteria strains.</title>
        <authorList>
            <person name="Klenk H.-P."/>
        </authorList>
    </citation>
    <scope>NUCLEOTIDE SEQUENCE</scope>
    <source>
        <strain evidence="12">DSM 26152</strain>
    </source>
</reference>
<dbReference type="Proteomes" id="UP000625033">
    <property type="component" value="Unassembled WGS sequence"/>
</dbReference>
<comment type="similarity">
    <text evidence="2">Belongs to the class-V pyridoxal-phosphate-dependent aminotransferase family. NifS/IscS subfamily.</text>
</comment>
<comment type="cofactor">
    <cofactor evidence="1 10">
        <name>pyridoxal 5'-phosphate</name>
        <dbReference type="ChEBI" id="CHEBI:597326"/>
    </cofactor>
</comment>
<keyword evidence="5" id="KW-0479">Metal-binding</keyword>
<evidence type="ECO:0000259" key="11">
    <source>
        <dbReference type="Pfam" id="PF00266"/>
    </source>
</evidence>
<dbReference type="InterPro" id="IPR016454">
    <property type="entry name" value="Cysteine_dSase"/>
</dbReference>
<dbReference type="Gene3D" id="3.40.640.10">
    <property type="entry name" value="Type I PLP-dependent aspartate aminotransferase-like (Major domain)"/>
    <property type="match status" value="1"/>
</dbReference>
<dbReference type="Gene3D" id="3.90.1150.10">
    <property type="entry name" value="Aspartate Aminotransferase, domain 1"/>
    <property type="match status" value="1"/>
</dbReference>
<feature type="domain" description="Aminotransferase class V" evidence="11">
    <location>
        <begin position="2"/>
        <end position="363"/>
    </location>
</feature>
<evidence type="ECO:0000313" key="13">
    <source>
        <dbReference type="Proteomes" id="UP000625033"/>
    </source>
</evidence>
<protein>
    <recommendedName>
        <fullName evidence="3">cysteine desulfurase</fullName>
        <ecNumber evidence="3">2.8.1.7</ecNumber>
    </recommendedName>
</protein>
<evidence type="ECO:0000256" key="9">
    <source>
        <dbReference type="ARBA" id="ARBA00050776"/>
    </source>
</evidence>
<accession>A0A931GDM3</accession>
<dbReference type="Gene3D" id="1.10.260.50">
    <property type="match status" value="1"/>
</dbReference>
<keyword evidence="13" id="KW-1185">Reference proteome</keyword>
<dbReference type="GO" id="GO:0046872">
    <property type="term" value="F:metal ion binding"/>
    <property type="evidence" value="ECO:0007669"/>
    <property type="project" value="UniProtKB-KW"/>
</dbReference>
<dbReference type="EMBL" id="JADOTZ010000001">
    <property type="protein sequence ID" value="MBG6083598.1"/>
    <property type="molecule type" value="Genomic_DNA"/>
</dbReference>
<dbReference type="AlphaFoldDB" id="A0A931GDM3"/>
<evidence type="ECO:0000256" key="2">
    <source>
        <dbReference type="ARBA" id="ARBA00006490"/>
    </source>
</evidence>
<proteinExistence type="inferred from homology"/>
<evidence type="ECO:0000256" key="6">
    <source>
        <dbReference type="ARBA" id="ARBA00022898"/>
    </source>
</evidence>
<evidence type="ECO:0000256" key="5">
    <source>
        <dbReference type="ARBA" id="ARBA00022723"/>
    </source>
</evidence>
<dbReference type="GO" id="GO:0031071">
    <property type="term" value="F:cysteine desulfurase activity"/>
    <property type="evidence" value="ECO:0007669"/>
    <property type="project" value="UniProtKB-EC"/>
</dbReference>
<dbReference type="PROSITE" id="PS00595">
    <property type="entry name" value="AA_TRANSFER_CLASS_5"/>
    <property type="match status" value="1"/>
</dbReference>